<keyword evidence="3" id="KW-1003">Cell membrane</keyword>
<dbReference type="InterPro" id="IPR000515">
    <property type="entry name" value="MetI-like"/>
</dbReference>
<dbReference type="EMBL" id="JAHHHN010000006">
    <property type="protein sequence ID" value="MBW4561939.1"/>
    <property type="molecule type" value="Genomic_DNA"/>
</dbReference>
<evidence type="ECO:0000256" key="2">
    <source>
        <dbReference type="ARBA" id="ARBA00022448"/>
    </source>
</evidence>
<dbReference type="InterPro" id="IPR035906">
    <property type="entry name" value="MetI-like_sf"/>
</dbReference>
<dbReference type="CDD" id="cd06261">
    <property type="entry name" value="TM_PBP2"/>
    <property type="match status" value="1"/>
</dbReference>
<keyword evidence="5 7" id="KW-1133">Transmembrane helix</keyword>
<feature type="transmembrane region" description="Helical" evidence="7">
    <location>
        <begin position="12"/>
        <end position="35"/>
    </location>
</feature>
<gene>
    <name evidence="9" type="ORF">KME32_12450</name>
</gene>
<evidence type="ECO:0000256" key="5">
    <source>
        <dbReference type="ARBA" id="ARBA00022989"/>
    </source>
</evidence>
<proteinExistence type="inferred from homology"/>
<feature type="transmembrane region" description="Helical" evidence="7">
    <location>
        <begin position="145"/>
        <end position="165"/>
    </location>
</feature>
<dbReference type="Gene3D" id="1.10.3720.10">
    <property type="entry name" value="MetI-like"/>
    <property type="match status" value="1"/>
</dbReference>
<comment type="caution">
    <text evidence="9">The sequence shown here is derived from an EMBL/GenBank/DDBJ whole genome shotgun (WGS) entry which is preliminary data.</text>
</comment>
<protein>
    <submittedName>
        <fullName evidence="9">Carbohydrate ABC transporter permease</fullName>
    </submittedName>
</protein>
<evidence type="ECO:0000256" key="4">
    <source>
        <dbReference type="ARBA" id="ARBA00022692"/>
    </source>
</evidence>
<reference evidence="9" key="2">
    <citation type="journal article" date="2022" name="Microbiol. Resour. Announc.">
        <title>Metagenome Sequencing to Explore Phylogenomics of Terrestrial Cyanobacteria.</title>
        <authorList>
            <person name="Ward R.D."/>
            <person name="Stajich J.E."/>
            <person name="Johansen J.R."/>
            <person name="Huntemann M."/>
            <person name="Clum A."/>
            <person name="Foster B."/>
            <person name="Foster B."/>
            <person name="Roux S."/>
            <person name="Palaniappan K."/>
            <person name="Varghese N."/>
            <person name="Mukherjee S."/>
            <person name="Reddy T.B.K."/>
            <person name="Daum C."/>
            <person name="Copeland A."/>
            <person name="Chen I.A."/>
            <person name="Ivanova N.N."/>
            <person name="Kyrpides N.C."/>
            <person name="Shapiro N."/>
            <person name="Eloe-Fadrosh E.A."/>
            <person name="Pietrasiak N."/>
        </authorList>
    </citation>
    <scope>NUCLEOTIDE SEQUENCE</scope>
    <source>
        <strain evidence="9">JT2-VF2</strain>
    </source>
</reference>
<keyword evidence="2 7" id="KW-0813">Transport</keyword>
<dbReference type="PANTHER" id="PTHR43744:SF3">
    <property type="entry name" value="LACTOSE TRANSPORT SYSTEM PERMEASE PROTEIN LACG"/>
    <property type="match status" value="1"/>
</dbReference>
<dbReference type="Pfam" id="PF00528">
    <property type="entry name" value="BPD_transp_1"/>
    <property type="match status" value="1"/>
</dbReference>
<evidence type="ECO:0000313" key="9">
    <source>
        <dbReference type="EMBL" id="MBW4561939.1"/>
    </source>
</evidence>
<accession>A0A951PX47</accession>
<feature type="transmembrane region" description="Helical" evidence="7">
    <location>
        <begin position="111"/>
        <end position="133"/>
    </location>
</feature>
<dbReference type="SUPFAM" id="SSF161098">
    <property type="entry name" value="MetI-like"/>
    <property type="match status" value="1"/>
</dbReference>
<feature type="transmembrane region" description="Helical" evidence="7">
    <location>
        <begin position="186"/>
        <end position="208"/>
    </location>
</feature>
<keyword evidence="6 7" id="KW-0472">Membrane</keyword>
<dbReference type="Proteomes" id="UP000715781">
    <property type="component" value="Unassembled WGS sequence"/>
</dbReference>
<evidence type="ECO:0000256" key="3">
    <source>
        <dbReference type="ARBA" id="ARBA00022475"/>
    </source>
</evidence>
<comment type="subcellular location">
    <subcellularLocation>
        <location evidence="1 7">Cell membrane</location>
        <topology evidence="1 7">Multi-pass membrane protein</topology>
    </subcellularLocation>
</comment>
<dbReference type="GO" id="GO:0055085">
    <property type="term" value="P:transmembrane transport"/>
    <property type="evidence" value="ECO:0007669"/>
    <property type="project" value="InterPro"/>
</dbReference>
<comment type="similarity">
    <text evidence="7">Belongs to the binding-protein-dependent transport system permease family.</text>
</comment>
<keyword evidence="4 7" id="KW-0812">Transmembrane</keyword>
<feature type="transmembrane region" description="Helical" evidence="7">
    <location>
        <begin position="246"/>
        <end position="265"/>
    </location>
</feature>
<dbReference type="AlphaFoldDB" id="A0A951PX47"/>
<evidence type="ECO:0000259" key="8">
    <source>
        <dbReference type="PROSITE" id="PS50928"/>
    </source>
</evidence>
<feature type="domain" description="ABC transmembrane type-1" evidence="8">
    <location>
        <begin position="76"/>
        <end position="265"/>
    </location>
</feature>
<name>A0A951PX47_9NOST</name>
<sequence>MMNFLKRNSQLNIIGMYGILGAIAIVTLFPLLWLISTALKSPTENILQSPPQLLPTQPTLSNFSSVWQSLPFGQYFYNSILVALLTVALNLVFCALAAYPLARLSFPGRDGIFIAIVATIMIPFQIVMIPLYILTVQMGLNNTYLGMIFPSLASAFGIFLLRQAFMSVPKEIEEAARMDGSSELGLWWYVMLPAIRPALVTLAIFVFIGSWSDFLWPLIIIQDENLYTLPLGVAKLAGTFSLDWRLVAAGSIISIAPVLVLFLFLQRYIVPTETSSGVKG</sequence>
<reference evidence="9" key="1">
    <citation type="submission" date="2021-05" db="EMBL/GenBank/DDBJ databases">
        <authorList>
            <person name="Pietrasiak N."/>
            <person name="Ward R."/>
            <person name="Stajich J.E."/>
            <person name="Kurbessoian T."/>
        </authorList>
    </citation>
    <scope>NUCLEOTIDE SEQUENCE</scope>
    <source>
        <strain evidence="9">JT2-VF2</strain>
    </source>
</reference>
<evidence type="ECO:0000313" key="10">
    <source>
        <dbReference type="Proteomes" id="UP000715781"/>
    </source>
</evidence>
<feature type="transmembrane region" description="Helical" evidence="7">
    <location>
        <begin position="75"/>
        <end position="99"/>
    </location>
</feature>
<dbReference type="PANTHER" id="PTHR43744">
    <property type="entry name" value="ABC TRANSPORTER PERMEASE PROTEIN MG189-RELATED-RELATED"/>
    <property type="match status" value="1"/>
</dbReference>
<dbReference type="GO" id="GO:0005886">
    <property type="term" value="C:plasma membrane"/>
    <property type="evidence" value="ECO:0007669"/>
    <property type="project" value="UniProtKB-SubCell"/>
</dbReference>
<evidence type="ECO:0000256" key="7">
    <source>
        <dbReference type="RuleBase" id="RU363032"/>
    </source>
</evidence>
<evidence type="ECO:0000256" key="6">
    <source>
        <dbReference type="ARBA" id="ARBA00023136"/>
    </source>
</evidence>
<evidence type="ECO:0000256" key="1">
    <source>
        <dbReference type="ARBA" id="ARBA00004651"/>
    </source>
</evidence>
<dbReference type="PROSITE" id="PS50928">
    <property type="entry name" value="ABC_TM1"/>
    <property type="match status" value="1"/>
</dbReference>
<organism evidence="9 10">
    <name type="scientific">Mojavia pulchra JT2-VF2</name>
    <dbReference type="NCBI Taxonomy" id="287848"/>
    <lineage>
        <taxon>Bacteria</taxon>
        <taxon>Bacillati</taxon>
        <taxon>Cyanobacteriota</taxon>
        <taxon>Cyanophyceae</taxon>
        <taxon>Nostocales</taxon>
        <taxon>Nostocaceae</taxon>
    </lineage>
</organism>